<dbReference type="EMBL" id="LN681225">
    <property type="protein sequence ID" value="CEK11151.1"/>
    <property type="molecule type" value="Genomic_DNA"/>
</dbReference>
<keyword evidence="2" id="KW-1185">Reference proteome</keyword>
<dbReference type="RefSeq" id="WP_045106400.1">
    <property type="nucleotide sequence ID" value="NZ_LN681225.1"/>
</dbReference>
<dbReference type="OrthoDB" id="6960201at2"/>
<dbReference type="KEGG" id="lha:LHA_2127"/>
<reference evidence="2" key="1">
    <citation type="submission" date="2014-09" db="EMBL/GenBank/DDBJ databases">
        <authorList>
            <person name="Gomez-Valero L."/>
        </authorList>
    </citation>
    <scope>NUCLEOTIDE SEQUENCE [LARGE SCALE GENOMIC DNA]</scope>
    <source>
        <strain evidence="2">ATCC35250</strain>
    </source>
</reference>
<protein>
    <recommendedName>
        <fullName evidence="3">DUF2513 domain-containing protein</fullName>
    </recommendedName>
</protein>
<evidence type="ECO:0000313" key="2">
    <source>
        <dbReference type="Proteomes" id="UP000032803"/>
    </source>
</evidence>
<proteinExistence type="predicted"/>
<name>A0A0A8UUI0_LEGHA</name>
<dbReference type="AlphaFoldDB" id="A0A0A8UUI0"/>
<dbReference type="SUPFAM" id="SSF46785">
    <property type="entry name" value="Winged helix' DNA-binding domain"/>
    <property type="match status" value="1"/>
</dbReference>
<dbReference type="Pfam" id="PF10711">
    <property type="entry name" value="DUF2513"/>
    <property type="match status" value="1"/>
</dbReference>
<dbReference type="InterPro" id="IPR036390">
    <property type="entry name" value="WH_DNA-bd_sf"/>
</dbReference>
<organism evidence="1 2">
    <name type="scientific">Legionella hackeliae</name>
    <dbReference type="NCBI Taxonomy" id="449"/>
    <lineage>
        <taxon>Bacteria</taxon>
        <taxon>Pseudomonadati</taxon>
        <taxon>Pseudomonadota</taxon>
        <taxon>Gammaproteobacteria</taxon>
        <taxon>Legionellales</taxon>
        <taxon>Legionellaceae</taxon>
        <taxon>Legionella</taxon>
    </lineage>
</organism>
<dbReference type="HOGENOM" id="CLU_139712_2_0_6"/>
<gene>
    <name evidence="1" type="ORF">LHA_2127</name>
</gene>
<dbReference type="STRING" id="449.LHA_2127"/>
<evidence type="ECO:0000313" key="1">
    <source>
        <dbReference type="EMBL" id="CEK11151.1"/>
    </source>
</evidence>
<accession>A0A0A8UUI0</accession>
<dbReference type="Proteomes" id="UP000032803">
    <property type="component" value="Chromosome I"/>
</dbReference>
<evidence type="ECO:0008006" key="3">
    <source>
        <dbReference type="Google" id="ProtNLM"/>
    </source>
</evidence>
<dbReference type="InterPro" id="IPR019650">
    <property type="entry name" value="DUF2513"/>
</dbReference>
<sequence length="119" mass="13783">MKRNWDMIRNILLRVEELEPNALLTLDSFPNNEHPQISYHLEIMEEAGLIHGKIHKTPGGSPHGFHLIRLTWLGHDFLESVRSDARWEEIKKQLNTKELGMNIENIMAIAQALTQKLLP</sequence>